<dbReference type="Pfam" id="PF14322">
    <property type="entry name" value="SusD-like_3"/>
    <property type="match status" value="1"/>
</dbReference>
<evidence type="ECO:0000259" key="6">
    <source>
        <dbReference type="Pfam" id="PF07980"/>
    </source>
</evidence>
<sequence length="504" mass="57285">MLRYKNHSKLFISLCLTGILFYGSSCSKLIEVDPPAGSITTEKVFESDVKAYSAIAAAYSKMMYNSHQINATNGGITLYTGILSDEMESRVSANDPEYSELQNNKILKTNSIVSSIFWASLYESVYISNSILNGIESSSSPALSDECRRLVTGEAKFIRAFSYFYLVNLFGDIPLPLSYDANKTIQLTRSPVADVYKQIEHDLSDACQLLPTDYSQFGGEKVRANRWAALALMARVKLYEEKWEEAKLYADTVINEGNFQLVTPDKAFLANNDGVILQFKNYEGTSYLMSEPDLSVPLIRLSQLSPADVAVFTDPSVFPIYFGYGYYLNDFTYRNEIIDQFDITDKRRATWIDSVPCPNIEPYNGRVYYYSVKYRGLLNVSKPDLYYMVLRLSEQYLVRAEAKLHLNDIDGALNDINAVREKAGLAGLHDLDENTAMQALQNENLFEFIGEWGHRWFDLKRWGKTESVLSTIENKKPWSNHSLLMPIPDDELIRSPQLTQNPDY</sequence>
<dbReference type="InterPro" id="IPR011990">
    <property type="entry name" value="TPR-like_helical_dom_sf"/>
</dbReference>
<evidence type="ECO:0000256" key="3">
    <source>
        <dbReference type="ARBA" id="ARBA00022729"/>
    </source>
</evidence>
<dbReference type="CDD" id="cd08977">
    <property type="entry name" value="SusD"/>
    <property type="match status" value="1"/>
</dbReference>
<reference evidence="8 9" key="1">
    <citation type="submission" date="2017-10" db="EMBL/GenBank/DDBJ databases">
        <title>Paenichitinophaga pekingensis gen. nov., sp. nov., isolated from activated sludge.</title>
        <authorList>
            <person name="Jin D."/>
            <person name="Kong X."/>
            <person name="Deng Y."/>
            <person name="Bai Z."/>
        </authorList>
    </citation>
    <scope>NUCLEOTIDE SEQUENCE [LARGE SCALE GENOMIC DNA]</scope>
    <source>
        <strain evidence="8 9">13</strain>
    </source>
</reference>
<keyword evidence="3" id="KW-0732">Signal</keyword>
<evidence type="ECO:0000313" key="8">
    <source>
        <dbReference type="EMBL" id="ATL49214.1"/>
    </source>
</evidence>
<evidence type="ECO:0000313" key="9">
    <source>
        <dbReference type="Proteomes" id="UP000220133"/>
    </source>
</evidence>
<evidence type="ECO:0008006" key="10">
    <source>
        <dbReference type="Google" id="ProtNLM"/>
    </source>
</evidence>
<feature type="domain" description="SusD-like N-terminal" evidence="7">
    <location>
        <begin position="68"/>
        <end position="238"/>
    </location>
</feature>
<dbReference type="Proteomes" id="UP000220133">
    <property type="component" value="Chromosome"/>
</dbReference>
<keyword evidence="5" id="KW-0998">Cell outer membrane</keyword>
<dbReference type="RefSeq" id="WP_098195582.1">
    <property type="nucleotide sequence ID" value="NZ_CP023777.1"/>
</dbReference>
<dbReference type="GO" id="GO:0009279">
    <property type="term" value="C:cell outer membrane"/>
    <property type="evidence" value="ECO:0007669"/>
    <property type="project" value="UniProtKB-SubCell"/>
</dbReference>
<evidence type="ECO:0000256" key="2">
    <source>
        <dbReference type="ARBA" id="ARBA00006275"/>
    </source>
</evidence>
<dbReference type="OrthoDB" id="625727at2"/>
<dbReference type="KEGG" id="cbae:COR50_19670"/>
<evidence type="ECO:0000259" key="7">
    <source>
        <dbReference type="Pfam" id="PF14322"/>
    </source>
</evidence>
<dbReference type="EMBL" id="CP023777">
    <property type="protein sequence ID" value="ATL49214.1"/>
    <property type="molecule type" value="Genomic_DNA"/>
</dbReference>
<comment type="similarity">
    <text evidence="2">Belongs to the SusD family.</text>
</comment>
<accession>A0A291QZE4</accession>
<keyword evidence="4" id="KW-0472">Membrane</keyword>
<proteinExistence type="inferred from homology"/>
<dbReference type="AlphaFoldDB" id="A0A291QZE4"/>
<evidence type="ECO:0000256" key="5">
    <source>
        <dbReference type="ARBA" id="ARBA00023237"/>
    </source>
</evidence>
<evidence type="ECO:0000256" key="4">
    <source>
        <dbReference type="ARBA" id="ARBA00023136"/>
    </source>
</evidence>
<gene>
    <name evidence="8" type="ORF">COR50_19670</name>
</gene>
<feature type="domain" description="RagB/SusD" evidence="6">
    <location>
        <begin position="385"/>
        <end position="504"/>
    </location>
</feature>
<dbReference type="InterPro" id="IPR033985">
    <property type="entry name" value="SusD-like_N"/>
</dbReference>
<dbReference type="InterPro" id="IPR012944">
    <property type="entry name" value="SusD_RagB_dom"/>
</dbReference>
<comment type="subcellular location">
    <subcellularLocation>
        <location evidence="1">Cell outer membrane</location>
    </subcellularLocation>
</comment>
<protein>
    <recommendedName>
        <fullName evidence="10">RagB/SusD family nutrient uptake outer membrane protein</fullName>
    </recommendedName>
</protein>
<organism evidence="8 9">
    <name type="scientific">Chitinophaga caeni</name>
    <dbReference type="NCBI Taxonomy" id="2029983"/>
    <lineage>
        <taxon>Bacteria</taxon>
        <taxon>Pseudomonadati</taxon>
        <taxon>Bacteroidota</taxon>
        <taxon>Chitinophagia</taxon>
        <taxon>Chitinophagales</taxon>
        <taxon>Chitinophagaceae</taxon>
        <taxon>Chitinophaga</taxon>
    </lineage>
</organism>
<keyword evidence="9" id="KW-1185">Reference proteome</keyword>
<name>A0A291QZE4_9BACT</name>
<dbReference type="Pfam" id="PF07980">
    <property type="entry name" value="SusD_RagB"/>
    <property type="match status" value="1"/>
</dbReference>
<dbReference type="Gene3D" id="1.25.40.390">
    <property type="match status" value="1"/>
</dbReference>
<evidence type="ECO:0000256" key="1">
    <source>
        <dbReference type="ARBA" id="ARBA00004442"/>
    </source>
</evidence>
<dbReference type="SUPFAM" id="SSF48452">
    <property type="entry name" value="TPR-like"/>
    <property type="match status" value="1"/>
</dbReference>